<dbReference type="GO" id="GO:0006396">
    <property type="term" value="P:RNA processing"/>
    <property type="evidence" value="ECO:0007669"/>
    <property type="project" value="InterPro"/>
</dbReference>
<dbReference type="PANTHER" id="PTHR43191">
    <property type="entry name" value="RRNA METHYLTRANSFERASE 3"/>
    <property type="match status" value="1"/>
</dbReference>
<dbReference type="PANTHER" id="PTHR43191:SF2">
    <property type="entry name" value="RRNA METHYLTRANSFERASE 3, MITOCHONDRIAL"/>
    <property type="match status" value="1"/>
</dbReference>
<dbReference type="EMBL" id="JACCFY010000001">
    <property type="protein sequence ID" value="NYJ78976.1"/>
    <property type="molecule type" value="Genomic_DNA"/>
</dbReference>
<protein>
    <submittedName>
        <fullName evidence="4">TrmH family RNA methyltransferase</fullName>
    </submittedName>
</protein>
<keyword evidence="1 4" id="KW-0489">Methyltransferase</keyword>
<dbReference type="Proteomes" id="UP000535437">
    <property type="component" value="Unassembled WGS sequence"/>
</dbReference>
<dbReference type="GO" id="GO:0003723">
    <property type="term" value="F:RNA binding"/>
    <property type="evidence" value="ECO:0007669"/>
    <property type="project" value="InterPro"/>
</dbReference>
<dbReference type="SUPFAM" id="SSF55315">
    <property type="entry name" value="L30e-like"/>
    <property type="match status" value="1"/>
</dbReference>
<dbReference type="GO" id="GO:0032259">
    <property type="term" value="P:methylation"/>
    <property type="evidence" value="ECO:0007669"/>
    <property type="project" value="UniProtKB-KW"/>
</dbReference>
<comment type="caution">
    <text evidence="4">The sequence shown here is derived from an EMBL/GenBank/DDBJ whole genome shotgun (WGS) entry which is preliminary data.</text>
</comment>
<feature type="domain" description="tRNA/rRNA methyltransferase SpoU type" evidence="3">
    <location>
        <begin position="171"/>
        <end position="309"/>
    </location>
</feature>
<dbReference type="InterPro" id="IPR051259">
    <property type="entry name" value="rRNA_Methyltransferase"/>
</dbReference>
<dbReference type="Pfam" id="PF00588">
    <property type="entry name" value="SpoU_methylase"/>
    <property type="match status" value="1"/>
</dbReference>
<dbReference type="SUPFAM" id="SSF75217">
    <property type="entry name" value="alpha/beta knot"/>
    <property type="match status" value="1"/>
</dbReference>
<proteinExistence type="predicted"/>
<evidence type="ECO:0000256" key="2">
    <source>
        <dbReference type="ARBA" id="ARBA00022679"/>
    </source>
</evidence>
<dbReference type="Gene3D" id="3.30.1330.30">
    <property type="match status" value="1"/>
</dbReference>
<reference evidence="4 5" key="1">
    <citation type="submission" date="2020-07" db="EMBL/GenBank/DDBJ databases">
        <title>Sequencing the genomes of 1000 actinobacteria strains.</title>
        <authorList>
            <person name="Klenk H.-P."/>
        </authorList>
    </citation>
    <scope>NUCLEOTIDE SEQUENCE [LARGE SCALE GENOMIC DNA]</scope>
    <source>
        <strain evidence="4 5">DSM 15475</strain>
    </source>
</reference>
<dbReference type="InterPro" id="IPR029026">
    <property type="entry name" value="tRNA_m1G_MTases_N"/>
</dbReference>
<evidence type="ECO:0000313" key="4">
    <source>
        <dbReference type="EMBL" id="NYJ78976.1"/>
    </source>
</evidence>
<dbReference type="InterPro" id="IPR029028">
    <property type="entry name" value="Alpha/beta_knot_MTases"/>
</dbReference>
<keyword evidence="5" id="KW-1185">Reference proteome</keyword>
<accession>A0A7Z0GPM8</accession>
<dbReference type="AlphaFoldDB" id="A0A7Z0GPM8"/>
<dbReference type="InterPro" id="IPR029064">
    <property type="entry name" value="Ribosomal_eL30-like_sf"/>
</dbReference>
<dbReference type="GO" id="GO:0008173">
    <property type="term" value="F:RNA methyltransferase activity"/>
    <property type="evidence" value="ECO:0007669"/>
    <property type="project" value="InterPro"/>
</dbReference>
<dbReference type="InterPro" id="IPR001537">
    <property type="entry name" value="SpoU_MeTrfase"/>
</dbReference>
<evidence type="ECO:0000256" key="1">
    <source>
        <dbReference type="ARBA" id="ARBA00022603"/>
    </source>
</evidence>
<gene>
    <name evidence="4" type="ORF">HNR09_002387</name>
</gene>
<evidence type="ECO:0000259" key="3">
    <source>
        <dbReference type="Pfam" id="PF00588"/>
    </source>
</evidence>
<dbReference type="CDD" id="cd18095">
    <property type="entry name" value="SpoU-like_rRNA-MTase"/>
    <property type="match status" value="1"/>
</dbReference>
<organism evidence="4 5">
    <name type="scientific">Nesterenkonia xinjiangensis</name>
    <dbReference type="NCBI Taxonomy" id="225327"/>
    <lineage>
        <taxon>Bacteria</taxon>
        <taxon>Bacillati</taxon>
        <taxon>Actinomycetota</taxon>
        <taxon>Actinomycetes</taxon>
        <taxon>Micrococcales</taxon>
        <taxon>Micrococcaceae</taxon>
        <taxon>Nesterenkonia</taxon>
    </lineage>
</organism>
<dbReference type="RefSeq" id="WP_179542259.1">
    <property type="nucleotide sequence ID" value="NZ_BAAALL010000001.1"/>
</dbReference>
<dbReference type="Gene3D" id="3.40.1280.10">
    <property type="match status" value="1"/>
</dbReference>
<keyword evidence="2 4" id="KW-0808">Transferase</keyword>
<name>A0A7Z0GPM8_9MICC</name>
<evidence type="ECO:0000313" key="5">
    <source>
        <dbReference type="Proteomes" id="UP000535437"/>
    </source>
</evidence>
<sequence>MTDPEVLSNPRADRVKKVAALATRAGRRRQRLFLAEGPQPVREALDLWLRHWEQGAGPESTAVGLPTLDALYFDAEALASHPDVQALLDQARGELYDPQSTLPREARFFLREATAEVLAAMGDTETSQGVLAVCRIPETRGGEGAGDPVDALLGTTDAAGTGPQPAGLVAGLLSLQDPGNVGTIIRTADAAGAAAVVLTPGSADPWAPKVVRSAAGSHFHLPLVAGVDPQRLVDAARAAGLQVLAADGGGEASLPDLENPAAPTLWLLGNEAHGLSAEHQALADVRVSIPLYGQAESLNVATAATVCLYASAMARHDRASGSTPGSVPTGR</sequence>